<gene>
    <name evidence="2" type="ORF">JI741_09535</name>
</gene>
<dbReference type="EMBL" id="JAERRB010000003">
    <property type="protein sequence ID" value="MBL0741462.1"/>
    <property type="molecule type" value="Genomic_DNA"/>
</dbReference>
<dbReference type="PANTHER" id="PTHR38743">
    <property type="entry name" value="SIMILAR TO GLYOXYLASE I FAMILY PROTEIN"/>
    <property type="match status" value="1"/>
</dbReference>
<dbReference type="Pfam" id="PF09951">
    <property type="entry name" value="Imm33"/>
    <property type="match status" value="1"/>
</dbReference>
<organism evidence="2 3">
    <name type="scientific">Chryseolinea lacunae</name>
    <dbReference type="NCBI Taxonomy" id="2801331"/>
    <lineage>
        <taxon>Bacteria</taxon>
        <taxon>Pseudomonadati</taxon>
        <taxon>Bacteroidota</taxon>
        <taxon>Cytophagia</taxon>
        <taxon>Cytophagales</taxon>
        <taxon>Fulvivirgaceae</taxon>
        <taxon>Chryseolinea</taxon>
    </lineage>
</organism>
<protein>
    <submittedName>
        <fullName evidence="2">DUF2185 domain-containing protein</fullName>
    </submittedName>
</protein>
<accession>A0ABS1KQH3</accession>
<evidence type="ECO:0000313" key="2">
    <source>
        <dbReference type="EMBL" id="MBL0741462.1"/>
    </source>
</evidence>
<dbReference type="PANTHER" id="PTHR38743:SF2">
    <property type="entry name" value="DUF2185 DOMAIN-CONTAINING PROTEIN"/>
    <property type="match status" value="1"/>
</dbReference>
<reference evidence="2 3" key="1">
    <citation type="submission" date="2021-01" db="EMBL/GenBank/DDBJ databases">
        <title>Chryseolinea sp. Jin1 Genome sequencing and assembly.</title>
        <authorList>
            <person name="Kim I."/>
        </authorList>
    </citation>
    <scope>NUCLEOTIDE SEQUENCE [LARGE SCALE GENOMIC DNA]</scope>
    <source>
        <strain evidence="2 3">Jin1</strain>
    </source>
</reference>
<dbReference type="Proteomes" id="UP000613030">
    <property type="component" value="Unassembled WGS sequence"/>
</dbReference>
<dbReference type="InterPro" id="IPR018689">
    <property type="entry name" value="Imm33_dom"/>
</dbReference>
<name>A0ABS1KQH3_9BACT</name>
<dbReference type="RefSeq" id="WP_202008842.1">
    <property type="nucleotide sequence ID" value="NZ_JAERRB010000003.1"/>
</dbReference>
<evidence type="ECO:0000259" key="1">
    <source>
        <dbReference type="Pfam" id="PF09951"/>
    </source>
</evidence>
<comment type="caution">
    <text evidence="2">The sequence shown here is derived from an EMBL/GenBank/DDBJ whole genome shotgun (WGS) entry which is preliminary data.</text>
</comment>
<sequence>MAPSTSNKPFEDFPEIGGLMVSKIIADNKRVAMFMYREKPSDEMDSGWRIFSGYETQEYTDNPDNTAIYGAQTILEIDPSIADLLLNPVGSVFEREDENSEWYEVDDFEMDGDYLTRIKISDHWSIEINNLFTQHLEPEGDLVFVMKNKTVRVAIWNYKNQTRQEVYQLQKTLLADRADDDAPILETFELSDDNAARIGFIIEESDEEKTYKVLYGFSVVDEQVLQGAFYFDHDRDKDWALNTWRNIVWE</sequence>
<proteinExistence type="predicted"/>
<feature type="domain" description="Immunity protein Imm33" evidence="1">
    <location>
        <begin position="20"/>
        <end position="105"/>
    </location>
</feature>
<evidence type="ECO:0000313" key="3">
    <source>
        <dbReference type="Proteomes" id="UP000613030"/>
    </source>
</evidence>
<keyword evidence="3" id="KW-1185">Reference proteome</keyword>